<organism evidence="1 2">
    <name type="scientific">Pseudoxanthomonas mexicana</name>
    <dbReference type="NCBI Taxonomy" id="128785"/>
    <lineage>
        <taxon>Bacteria</taxon>
        <taxon>Pseudomonadati</taxon>
        <taxon>Pseudomonadota</taxon>
        <taxon>Gammaproteobacteria</taxon>
        <taxon>Lysobacterales</taxon>
        <taxon>Lysobacteraceae</taxon>
        <taxon>Pseudoxanthomonas</taxon>
    </lineage>
</organism>
<evidence type="ECO:0000313" key="1">
    <source>
        <dbReference type="EMBL" id="QNN77232.1"/>
    </source>
</evidence>
<proteinExistence type="predicted"/>
<sequence length="272" mass="29350">MDERNATLYLAGMGFRIAESPEALVAAGTGVWNTPPHWPADDLEAITDAWPSSIGLAFDTGGAAALESLGDGVYQIADSFASNDVDLALKFQALVMFAFCATDCRRLLLMTDHPSGVQVARNFGLYQYGVRTESMPDGPRSLYHVAGDLDEWAAFVGHPVFFAEARRFGNEDKALRVLQRWTRHTGDATALDFSYLQELDPAYWRVDIAQVRAARAGFQWGHNAAHWIEHAPGCGVPAGAAECSCEPTVGFTNGHATATVQPGGEVSIAAHH</sequence>
<dbReference type="Proteomes" id="UP000515838">
    <property type="component" value="Chromosome"/>
</dbReference>
<reference evidence="1 2" key="1">
    <citation type="submission" date="2020-08" db="EMBL/GenBank/DDBJ databases">
        <title>Streptomycin Non-resistant strain, P. mexicana.</title>
        <authorList>
            <person name="Ganesh-Kumar S."/>
            <person name="Zhe T."/>
            <person name="Yu Z."/>
            <person name="Min Y."/>
        </authorList>
    </citation>
    <scope>NUCLEOTIDE SEQUENCE [LARGE SCALE GENOMIC DNA]</scope>
    <source>
        <strain evidence="1 2">GTZY2</strain>
    </source>
</reference>
<gene>
    <name evidence="1" type="ORF">IAE60_15080</name>
</gene>
<dbReference type="EMBL" id="CP060731">
    <property type="protein sequence ID" value="QNN77232.1"/>
    <property type="molecule type" value="Genomic_DNA"/>
</dbReference>
<dbReference type="GeneID" id="81472309"/>
<dbReference type="RefSeq" id="WP_187572880.1">
    <property type="nucleotide sequence ID" value="NZ_CP060731.1"/>
</dbReference>
<accession>A0A7G9TAV7</accession>
<dbReference type="AlphaFoldDB" id="A0A7G9TAV7"/>
<evidence type="ECO:0000313" key="2">
    <source>
        <dbReference type="Proteomes" id="UP000515838"/>
    </source>
</evidence>
<protein>
    <submittedName>
        <fullName evidence="1">Uncharacterized protein</fullName>
    </submittedName>
</protein>
<name>A0A7G9TAV7_PSEMX</name>